<keyword evidence="3" id="KW-1185">Reference proteome</keyword>
<sequence>MIVPALINFIAEQWQLWRTRQQLKQADSRILEDVGISEEQRRQEVYKANLWRLIWQITLGRK</sequence>
<accession>A0A501WVL3</accession>
<evidence type="ECO:0000259" key="1">
    <source>
        <dbReference type="Pfam" id="PF06568"/>
    </source>
</evidence>
<reference evidence="2 3" key="1">
    <citation type="submission" date="2019-06" db="EMBL/GenBank/DDBJ databases">
        <title>A novel bacterium of genus Marinomonas, isolated from coastal sand.</title>
        <authorList>
            <person name="Huang H."/>
            <person name="Mo K."/>
            <person name="Hu Y."/>
        </authorList>
    </citation>
    <scope>NUCLEOTIDE SEQUENCE [LARGE SCALE GENOMIC DNA]</scope>
    <source>
        <strain evidence="2 3">HB171799</strain>
    </source>
</reference>
<protein>
    <submittedName>
        <fullName evidence="2">DUF1127 domain-containing protein</fullName>
    </submittedName>
</protein>
<dbReference type="InterPro" id="IPR009506">
    <property type="entry name" value="YjiS-like"/>
</dbReference>
<dbReference type="Pfam" id="PF06568">
    <property type="entry name" value="YjiS-like"/>
    <property type="match status" value="1"/>
</dbReference>
<dbReference type="AlphaFoldDB" id="A0A501WVL3"/>
<evidence type="ECO:0000313" key="2">
    <source>
        <dbReference type="EMBL" id="TPE52782.1"/>
    </source>
</evidence>
<comment type="caution">
    <text evidence="2">The sequence shown here is derived from an EMBL/GenBank/DDBJ whole genome shotgun (WGS) entry which is preliminary data.</text>
</comment>
<organism evidence="2 3">
    <name type="scientific">Maribrevibacterium harenarium</name>
    <dbReference type="NCBI Taxonomy" id="2589817"/>
    <lineage>
        <taxon>Bacteria</taxon>
        <taxon>Pseudomonadati</taxon>
        <taxon>Pseudomonadota</taxon>
        <taxon>Gammaproteobacteria</taxon>
        <taxon>Oceanospirillales</taxon>
        <taxon>Oceanospirillaceae</taxon>
        <taxon>Maribrevibacterium</taxon>
    </lineage>
</organism>
<dbReference type="EMBL" id="VFRR01000011">
    <property type="protein sequence ID" value="TPE52782.1"/>
    <property type="molecule type" value="Genomic_DNA"/>
</dbReference>
<gene>
    <name evidence="2" type="ORF">FJM67_07130</name>
</gene>
<dbReference type="Proteomes" id="UP000315901">
    <property type="component" value="Unassembled WGS sequence"/>
</dbReference>
<name>A0A501WVL3_9GAMM</name>
<dbReference type="RefSeq" id="WP_140588102.1">
    <property type="nucleotide sequence ID" value="NZ_VFRR01000011.1"/>
</dbReference>
<feature type="domain" description="YjiS-like" evidence="1">
    <location>
        <begin position="12"/>
        <end position="42"/>
    </location>
</feature>
<proteinExistence type="predicted"/>
<evidence type="ECO:0000313" key="3">
    <source>
        <dbReference type="Proteomes" id="UP000315901"/>
    </source>
</evidence>